<feature type="signal peptide" evidence="6">
    <location>
        <begin position="1"/>
        <end position="27"/>
    </location>
</feature>
<keyword evidence="5" id="KW-0998">Cell outer membrane</keyword>
<dbReference type="Pfam" id="PF07980">
    <property type="entry name" value="SusD_RagB"/>
    <property type="match status" value="1"/>
</dbReference>
<evidence type="ECO:0000313" key="10">
    <source>
        <dbReference type="Proteomes" id="UP000076715"/>
    </source>
</evidence>
<dbReference type="InterPro" id="IPR012944">
    <property type="entry name" value="SusD_RagB_dom"/>
</dbReference>
<evidence type="ECO:0000259" key="7">
    <source>
        <dbReference type="Pfam" id="PF07980"/>
    </source>
</evidence>
<evidence type="ECO:0000256" key="2">
    <source>
        <dbReference type="ARBA" id="ARBA00006275"/>
    </source>
</evidence>
<comment type="subcellular location">
    <subcellularLocation>
        <location evidence="1">Cell outer membrane</location>
    </subcellularLocation>
</comment>
<dbReference type="OrthoDB" id="5694214at2"/>
<dbReference type="Pfam" id="PF14322">
    <property type="entry name" value="SusD-like_3"/>
    <property type="match status" value="1"/>
</dbReference>
<organism evidence="9 10">
    <name type="scientific">Aquimarina aggregata</name>
    <dbReference type="NCBI Taxonomy" id="1642818"/>
    <lineage>
        <taxon>Bacteria</taxon>
        <taxon>Pseudomonadati</taxon>
        <taxon>Bacteroidota</taxon>
        <taxon>Flavobacteriia</taxon>
        <taxon>Flavobacteriales</taxon>
        <taxon>Flavobacteriaceae</taxon>
        <taxon>Aquimarina</taxon>
    </lineage>
</organism>
<evidence type="ECO:0000256" key="3">
    <source>
        <dbReference type="ARBA" id="ARBA00022729"/>
    </source>
</evidence>
<dbReference type="AlphaFoldDB" id="A0A162F9K1"/>
<keyword evidence="10" id="KW-1185">Reference proteome</keyword>
<evidence type="ECO:0000256" key="5">
    <source>
        <dbReference type="ARBA" id="ARBA00023237"/>
    </source>
</evidence>
<dbReference type="InterPro" id="IPR011990">
    <property type="entry name" value="TPR-like_helical_dom_sf"/>
</dbReference>
<dbReference type="Proteomes" id="UP000076715">
    <property type="component" value="Unassembled WGS sequence"/>
</dbReference>
<gene>
    <name evidence="9" type="ORF">AWE51_09685</name>
</gene>
<name>A0A162F9K1_9FLAO</name>
<feature type="chain" id="PRO_5007834760" description="Carbohydrate-binding protein SusD" evidence="6">
    <location>
        <begin position="28"/>
        <end position="501"/>
    </location>
</feature>
<keyword evidence="3 6" id="KW-0732">Signal</keyword>
<comment type="similarity">
    <text evidence="2">Belongs to the SusD family.</text>
</comment>
<proteinExistence type="inferred from homology"/>
<dbReference type="STRING" id="1642818.AWE51_09685"/>
<evidence type="ECO:0000313" key="9">
    <source>
        <dbReference type="EMBL" id="KZS39906.1"/>
    </source>
</evidence>
<sequence length="501" mass="56230">MKKRLILKLTCTMVVAMLFIVSCDDDAVVLNNNEIPQATFFSTLDAAGLASAANATYVHFQTQGLYQRFGYILPDTFGDEMVPSGDPNFLPSYEYRISPELDQTALLWTQAYNGIARCNFLIRNEQLIRDRVANSDFTDADVTNRIGEARFVRGLFYFILVKRYGGVPLELEAETSITGVPRSTVDQVYDVIINDLTMASNMLFSKGATENGRATRGAAFGMLGKVYLQRKMYNEAQTALAQVSGYSLLSKENYRDNFNDGGEFNDESMFEVIFNGEAENNAQWNANGEGVAEVTFHAQEYSGWGNARPSQKMIDEFEDDDHRLADAILQPGDTFGAANDQIKDDGNVWFKFSQLYENNATVPEGATNARVLRYADVVLMQAEVENRLGNDPQAIAFLNQLRTRSELPLYGSAEMDSRGYPVDTPDNVFRAIVHERMVELCAEQQRFDDLIRWDLDAQELATDDSGNPRGYNPDVHRLMPIPQVEIDTNEELNSSDQNPGY</sequence>
<evidence type="ECO:0008006" key="11">
    <source>
        <dbReference type="Google" id="ProtNLM"/>
    </source>
</evidence>
<dbReference type="GO" id="GO:0009279">
    <property type="term" value="C:cell outer membrane"/>
    <property type="evidence" value="ECO:0007669"/>
    <property type="project" value="UniProtKB-SubCell"/>
</dbReference>
<dbReference type="RefSeq" id="WP_082832496.1">
    <property type="nucleotide sequence ID" value="NZ_CANLSS010000027.1"/>
</dbReference>
<evidence type="ECO:0000259" key="8">
    <source>
        <dbReference type="Pfam" id="PF14322"/>
    </source>
</evidence>
<evidence type="ECO:0000256" key="1">
    <source>
        <dbReference type="ARBA" id="ARBA00004442"/>
    </source>
</evidence>
<feature type="domain" description="RagB/SusD" evidence="7">
    <location>
        <begin position="346"/>
        <end position="501"/>
    </location>
</feature>
<dbReference type="CDD" id="cd08977">
    <property type="entry name" value="SusD"/>
    <property type="match status" value="1"/>
</dbReference>
<dbReference type="EMBL" id="LQRT01000024">
    <property type="protein sequence ID" value="KZS39906.1"/>
    <property type="molecule type" value="Genomic_DNA"/>
</dbReference>
<dbReference type="Gene3D" id="1.25.40.390">
    <property type="match status" value="1"/>
</dbReference>
<evidence type="ECO:0000256" key="6">
    <source>
        <dbReference type="SAM" id="SignalP"/>
    </source>
</evidence>
<dbReference type="SUPFAM" id="SSF48452">
    <property type="entry name" value="TPR-like"/>
    <property type="match status" value="1"/>
</dbReference>
<protein>
    <recommendedName>
        <fullName evidence="11">Carbohydrate-binding protein SusD</fullName>
    </recommendedName>
</protein>
<feature type="domain" description="SusD-like N-terminal" evidence="8">
    <location>
        <begin position="88"/>
        <end position="228"/>
    </location>
</feature>
<dbReference type="InterPro" id="IPR033985">
    <property type="entry name" value="SusD-like_N"/>
</dbReference>
<dbReference type="PROSITE" id="PS51257">
    <property type="entry name" value="PROKAR_LIPOPROTEIN"/>
    <property type="match status" value="1"/>
</dbReference>
<accession>A0A162F9K1</accession>
<comment type="caution">
    <text evidence="9">The sequence shown here is derived from an EMBL/GenBank/DDBJ whole genome shotgun (WGS) entry which is preliminary data.</text>
</comment>
<keyword evidence="4" id="KW-0472">Membrane</keyword>
<reference evidence="9 10" key="1">
    <citation type="submission" date="2016-01" db="EMBL/GenBank/DDBJ databases">
        <title>The draft genome sequence of Aquimarina sp. RZW4-3-2.</title>
        <authorList>
            <person name="Wang Y."/>
        </authorList>
    </citation>
    <scope>NUCLEOTIDE SEQUENCE [LARGE SCALE GENOMIC DNA]</scope>
    <source>
        <strain evidence="9 10">RZW4-3-2</strain>
    </source>
</reference>
<evidence type="ECO:0000256" key="4">
    <source>
        <dbReference type="ARBA" id="ARBA00023136"/>
    </source>
</evidence>